<dbReference type="InterPro" id="IPR036962">
    <property type="entry name" value="Glyco_hydro_3_N_sf"/>
</dbReference>
<comment type="pathway">
    <text evidence="10">Cell wall biogenesis; peptidoglycan recycling.</text>
</comment>
<dbReference type="InterPro" id="IPR022956">
    <property type="entry name" value="Beta_hexosaminidase_bac"/>
</dbReference>
<dbReference type="OrthoDB" id="9786661at2"/>
<proteinExistence type="inferred from homology"/>
<feature type="active site" description="Proton donor/acceptor" evidence="10">
    <location>
        <position position="183"/>
    </location>
</feature>
<dbReference type="PANTHER" id="PTHR30480:SF13">
    <property type="entry name" value="BETA-HEXOSAMINIDASE"/>
    <property type="match status" value="1"/>
</dbReference>
<dbReference type="EMBL" id="CP002776">
    <property type="protein sequence ID" value="AEG31888.1"/>
    <property type="molecule type" value="Genomic_DNA"/>
</dbReference>
<evidence type="ECO:0000256" key="6">
    <source>
        <dbReference type="ARBA" id="ARBA00022984"/>
    </source>
</evidence>
<evidence type="ECO:0000256" key="3">
    <source>
        <dbReference type="ARBA" id="ARBA00022618"/>
    </source>
</evidence>
<dbReference type="GO" id="GO:0005975">
    <property type="term" value="P:carbohydrate metabolic process"/>
    <property type="evidence" value="ECO:0007669"/>
    <property type="project" value="InterPro"/>
</dbReference>
<feature type="binding site" evidence="10">
    <location>
        <position position="140"/>
    </location>
    <ligand>
        <name>substrate</name>
    </ligand>
</feature>
<dbReference type="GO" id="GO:0005737">
    <property type="term" value="C:cytoplasm"/>
    <property type="evidence" value="ECO:0007669"/>
    <property type="project" value="UniProtKB-SubCell"/>
</dbReference>
<feature type="active site" description="Nucleophile" evidence="10">
    <location>
        <position position="254"/>
    </location>
</feature>
<dbReference type="Pfam" id="PF00933">
    <property type="entry name" value="Glyco_hydro_3"/>
    <property type="match status" value="1"/>
</dbReference>
<evidence type="ECO:0000313" key="12">
    <source>
        <dbReference type="EMBL" id="AEG31888.1"/>
    </source>
</evidence>
<dbReference type="HOGENOM" id="CLU_008392_0_0_6"/>
<dbReference type="NCBIfam" id="NF003740">
    <property type="entry name" value="PRK05337.1"/>
    <property type="match status" value="1"/>
</dbReference>
<dbReference type="SUPFAM" id="SSF51445">
    <property type="entry name" value="(Trans)glycosidases"/>
    <property type="match status" value="1"/>
</dbReference>
<feature type="site" description="Important for catalytic activity" evidence="10">
    <location>
        <position position="181"/>
    </location>
</feature>
<evidence type="ECO:0000256" key="4">
    <source>
        <dbReference type="ARBA" id="ARBA00022801"/>
    </source>
</evidence>
<accession>F6D8N7</accession>
<evidence type="ECO:0000256" key="8">
    <source>
        <dbReference type="ARBA" id="ARBA00023306"/>
    </source>
</evidence>
<sequence>MTTTLGFVMVGIAGHQLTQQERNYLNHPAVAGVILFQRNFASVAQLQALCADIHAIRHPRLLIGVDHEGGRVQRFADGFTRLPPMSLLGDQYQTDNQQALRLSEELGWLAATELLTCGIDLSFAPVLDLDYGHNQVIGNRAFGGTAYGVTELALAFNKGMQAAGMAAVGKHFPGHGYVSVDTHLGVAKDDRPYLTLDAQDMMPFKALIEAGLPAIMPAHVIYSDCDAQPAGFSHFWLQRVLRERLGFEGAIISDDLGMQAAVAQGSLVERVLMAQDAGCDLVLVCNELAAIPDLLKQLAEPETAPLRQLRLIRLHGRKLSGRFDKLHFNPRRQAIQRDLDRLQHPVLGL</sequence>
<dbReference type="UniPathway" id="UPA00544"/>
<feature type="domain" description="Glycoside hydrolase family 3 N-terminal" evidence="11">
    <location>
        <begin position="16"/>
        <end position="302"/>
    </location>
</feature>
<evidence type="ECO:0000259" key="11">
    <source>
        <dbReference type="Pfam" id="PF00933"/>
    </source>
</evidence>
<organism evidence="12 13">
    <name type="scientific">Thiomicrospira cyclica (strain DSM 14477 / JCM 11371 / ALM1)</name>
    <name type="common">Thioalkalimicrobium cyclicum</name>
    <dbReference type="NCBI Taxonomy" id="717773"/>
    <lineage>
        <taxon>Bacteria</taxon>
        <taxon>Pseudomonadati</taxon>
        <taxon>Pseudomonadota</taxon>
        <taxon>Gammaproteobacteria</taxon>
        <taxon>Thiotrichales</taxon>
        <taxon>Piscirickettsiaceae</taxon>
        <taxon>Thiomicrospira</taxon>
    </lineage>
</organism>
<feature type="binding site" evidence="10">
    <location>
        <position position="66"/>
    </location>
    <ligand>
        <name>substrate</name>
    </ligand>
</feature>
<gene>
    <name evidence="10" type="primary">nagZ</name>
    <name evidence="12" type="ordered locus">Thicy_1121</name>
</gene>
<dbReference type="PANTHER" id="PTHR30480">
    <property type="entry name" value="BETA-HEXOSAMINIDASE-RELATED"/>
    <property type="match status" value="1"/>
</dbReference>
<dbReference type="GO" id="GO:0009252">
    <property type="term" value="P:peptidoglycan biosynthetic process"/>
    <property type="evidence" value="ECO:0007669"/>
    <property type="project" value="UniProtKB-KW"/>
</dbReference>
<keyword evidence="6 10" id="KW-0573">Peptidoglycan synthesis</keyword>
<keyword evidence="4 10" id="KW-0378">Hydrolase</keyword>
<dbReference type="InterPro" id="IPR050226">
    <property type="entry name" value="NagZ_Beta-hexosaminidase"/>
</dbReference>
<dbReference type="EC" id="3.2.1.52" evidence="10"/>
<evidence type="ECO:0000256" key="2">
    <source>
        <dbReference type="ARBA" id="ARBA00022490"/>
    </source>
</evidence>
<dbReference type="Proteomes" id="UP000009232">
    <property type="component" value="Chromosome"/>
</dbReference>
<keyword evidence="8 10" id="KW-0131">Cell cycle</keyword>
<dbReference type="GO" id="GO:0008360">
    <property type="term" value="P:regulation of cell shape"/>
    <property type="evidence" value="ECO:0007669"/>
    <property type="project" value="UniProtKB-KW"/>
</dbReference>
<dbReference type="GO" id="GO:0071555">
    <property type="term" value="P:cell wall organization"/>
    <property type="evidence" value="ECO:0007669"/>
    <property type="project" value="UniProtKB-KW"/>
</dbReference>
<dbReference type="InterPro" id="IPR017853">
    <property type="entry name" value="GH"/>
</dbReference>
<keyword evidence="5 10" id="KW-0133">Cell shape</keyword>
<dbReference type="KEGG" id="tcy:Thicy_1121"/>
<dbReference type="InterPro" id="IPR001764">
    <property type="entry name" value="Glyco_hydro_3_N"/>
</dbReference>
<evidence type="ECO:0000256" key="1">
    <source>
        <dbReference type="ARBA" id="ARBA00001231"/>
    </source>
</evidence>
<dbReference type="HAMAP" id="MF_00364">
    <property type="entry name" value="NagZ"/>
    <property type="match status" value="1"/>
</dbReference>
<keyword evidence="9 10" id="KW-0961">Cell wall biogenesis/degradation</keyword>
<dbReference type="GO" id="GO:0009254">
    <property type="term" value="P:peptidoglycan turnover"/>
    <property type="evidence" value="ECO:0007669"/>
    <property type="project" value="UniProtKB-UniRule"/>
</dbReference>
<dbReference type="GO" id="GO:0051301">
    <property type="term" value="P:cell division"/>
    <property type="evidence" value="ECO:0007669"/>
    <property type="project" value="UniProtKB-KW"/>
</dbReference>
<comment type="catalytic activity">
    <reaction evidence="1 10">
        <text>Hydrolysis of terminal non-reducing N-acetyl-D-hexosamine residues in N-acetyl-beta-D-hexosaminides.</text>
        <dbReference type="EC" id="3.2.1.52"/>
    </reaction>
</comment>
<evidence type="ECO:0000256" key="9">
    <source>
        <dbReference type="ARBA" id="ARBA00023316"/>
    </source>
</evidence>
<evidence type="ECO:0000256" key="7">
    <source>
        <dbReference type="ARBA" id="ARBA00023295"/>
    </source>
</evidence>
<comment type="subcellular location">
    <subcellularLocation>
        <location evidence="10">Cytoplasm</location>
    </subcellularLocation>
</comment>
<name>F6D8N7_THICA</name>
<feature type="binding site" evidence="10">
    <location>
        <begin position="170"/>
        <end position="171"/>
    </location>
    <ligand>
        <name>substrate</name>
    </ligand>
</feature>
<evidence type="ECO:0000256" key="10">
    <source>
        <dbReference type="HAMAP-Rule" id="MF_00364"/>
    </source>
</evidence>
<keyword evidence="2 10" id="KW-0963">Cytoplasm</keyword>
<reference evidence="12 13" key="1">
    <citation type="submission" date="2011-05" db="EMBL/GenBank/DDBJ databases">
        <title>Complete sequence of Thioalkalimicrobium cyclicum ALM1.</title>
        <authorList>
            <consortium name="US DOE Joint Genome Institute"/>
            <person name="Lucas S."/>
            <person name="Han J."/>
            <person name="Lapidus A."/>
            <person name="Cheng J.-F."/>
            <person name="Goodwin L."/>
            <person name="Pitluck S."/>
            <person name="Peters L."/>
            <person name="Mikhailova N."/>
            <person name="Davenport K."/>
            <person name="Han C."/>
            <person name="Tapia R."/>
            <person name="Land M."/>
            <person name="Hauser L."/>
            <person name="Kyrpides N."/>
            <person name="Ivanova N."/>
            <person name="Pagani I."/>
            <person name="Kappler U."/>
            <person name="Woyke T."/>
        </authorList>
    </citation>
    <scope>NUCLEOTIDE SEQUENCE [LARGE SCALE GENOMIC DNA]</scope>
    <source>
        <strain evidence="13">DSM 14477 / JCM 11371 / ALM1</strain>
    </source>
</reference>
<keyword evidence="3 10" id="KW-0132">Cell division</keyword>
<evidence type="ECO:0000313" key="13">
    <source>
        <dbReference type="Proteomes" id="UP000009232"/>
    </source>
</evidence>
<dbReference type="STRING" id="717773.Thicy_1121"/>
<dbReference type="eggNOG" id="COG1472">
    <property type="taxonomic scope" value="Bacteria"/>
</dbReference>
<comment type="similarity">
    <text evidence="10">Belongs to the glycosyl hydrolase 3 family. NagZ subfamily.</text>
</comment>
<dbReference type="AlphaFoldDB" id="F6D8N7"/>
<dbReference type="RefSeq" id="WP_013835665.1">
    <property type="nucleotide sequence ID" value="NC_015581.1"/>
</dbReference>
<dbReference type="GO" id="GO:0004563">
    <property type="term" value="F:beta-N-acetylhexosaminidase activity"/>
    <property type="evidence" value="ECO:0007669"/>
    <property type="project" value="UniProtKB-UniRule"/>
</dbReference>
<keyword evidence="7 10" id="KW-0326">Glycosidase</keyword>
<comment type="function">
    <text evidence="10">Plays a role in peptidoglycan recycling by cleaving the terminal beta-1,4-linked N-acetylglucosamine (GlcNAc) from peptide-linked peptidoglycan fragments, giving rise to free GlcNAc, anhydro-N-acetylmuramic acid and anhydro-N-acetylmuramic acid-linked peptides.</text>
</comment>
<dbReference type="Gene3D" id="3.20.20.300">
    <property type="entry name" value="Glycoside hydrolase, family 3, N-terminal domain"/>
    <property type="match status" value="1"/>
</dbReference>
<keyword evidence="13" id="KW-1185">Reference proteome</keyword>
<protein>
    <recommendedName>
        <fullName evidence="10">Beta-hexosaminidase</fullName>
        <ecNumber evidence="10">3.2.1.52</ecNumber>
    </recommendedName>
    <alternativeName>
        <fullName evidence="10">Beta-N-acetylhexosaminidase</fullName>
    </alternativeName>
    <alternativeName>
        <fullName evidence="10">N-acetyl-beta-glucosaminidase</fullName>
    </alternativeName>
</protein>
<feature type="binding site" evidence="10">
    <location>
        <position position="74"/>
    </location>
    <ligand>
        <name>substrate</name>
    </ligand>
</feature>
<evidence type="ECO:0000256" key="5">
    <source>
        <dbReference type="ARBA" id="ARBA00022960"/>
    </source>
</evidence>